<sequence length="91" mass="10026">MDGAAIEGEWRRAGLERFQQVRCRVVEHRGRFGVDVEIIEPVAGYPAFIDFVLLGPAGAEVTPADFPPVGTILDAVTIDFMPWGELRLSAR</sequence>
<dbReference type="EMBL" id="JACHXF010000013">
    <property type="protein sequence ID" value="MBB3098020.1"/>
    <property type="molecule type" value="Genomic_DNA"/>
</dbReference>
<reference evidence="1 2" key="1">
    <citation type="submission" date="2020-08" db="EMBL/GenBank/DDBJ databases">
        <title>Genomic Encyclopedia of Type Strains, Phase III (KMG-III): the genomes of soil and plant-associated and newly described type strains.</title>
        <authorList>
            <person name="Whitman W."/>
        </authorList>
    </citation>
    <scope>NUCLEOTIDE SEQUENCE [LARGE SCALE GENOMIC DNA]</scope>
    <source>
        <strain evidence="1 2">CECT 3287</strain>
    </source>
</reference>
<gene>
    <name evidence="1" type="ORF">FHR83_005705</name>
</gene>
<dbReference type="Proteomes" id="UP000590749">
    <property type="component" value="Unassembled WGS sequence"/>
</dbReference>
<dbReference type="AlphaFoldDB" id="A0A7W5FH17"/>
<keyword evidence="2" id="KW-1185">Reference proteome</keyword>
<evidence type="ECO:0000313" key="1">
    <source>
        <dbReference type="EMBL" id="MBB3098020.1"/>
    </source>
</evidence>
<protein>
    <submittedName>
        <fullName evidence="1">Uncharacterized protein</fullName>
    </submittedName>
</protein>
<evidence type="ECO:0000313" key="2">
    <source>
        <dbReference type="Proteomes" id="UP000590749"/>
    </source>
</evidence>
<comment type="caution">
    <text evidence="1">The sequence shown here is derived from an EMBL/GenBank/DDBJ whole genome shotgun (WGS) entry which is preliminary data.</text>
</comment>
<dbReference type="RefSeq" id="WP_183223689.1">
    <property type="nucleotide sequence ID" value="NZ_BMPW01000014.1"/>
</dbReference>
<name>A0A7W5FH17_9ACTN</name>
<organism evidence="1 2">
    <name type="scientific">Actinoplanes campanulatus</name>
    <dbReference type="NCBI Taxonomy" id="113559"/>
    <lineage>
        <taxon>Bacteria</taxon>
        <taxon>Bacillati</taxon>
        <taxon>Actinomycetota</taxon>
        <taxon>Actinomycetes</taxon>
        <taxon>Micromonosporales</taxon>
        <taxon>Micromonosporaceae</taxon>
        <taxon>Actinoplanes</taxon>
    </lineage>
</organism>
<accession>A0A7W5FH17</accession>
<proteinExistence type="predicted"/>